<feature type="transmembrane region" description="Helical" evidence="15">
    <location>
        <begin position="211"/>
        <end position="232"/>
    </location>
</feature>
<keyword evidence="18" id="KW-1185">Reference proteome</keyword>
<evidence type="ECO:0000256" key="12">
    <source>
        <dbReference type="ARBA" id="ARBA00074441"/>
    </source>
</evidence>
<evidence type="ECO:0000256" key="1">
    <source>
        <dbReference type="ARBA" id="ARBA00004477"/>
    </source>
</evidence>
<reference evidence="17" key="1">
    <citation type="submission" date="2019-06" db="EMBL/GenBank/DDBJ databases">
        <authorList>
            <consortium name="Wellcome Sanger Institute Data Sharing"/>
        </authorList>
    </citation>
    <scope>NUCLEOTIDE SEQUENCE [LARGE SCALE GENOMIC DNA]</scope>
</reference>
<dbReference type="Gene3D" id="1.10.3730.20">
    <property type="match status" value="1"/>
</dbReference>
<feature type="transmembrane region" description="Helical" evidence="15">
    <location>
        <begin position="309"/>
        <end position="329"/>
    </location>
</feature>
<comment type="function">
    <text evidence="9">May play a role in intracellular calcium sensing and homeostasis. May act as a negative regulator of plasma membrane calcium-transporting ATPases preventing calcium efflux from the cell.</text>
</comment>
<feature type="compositionally biased region" description="Polar residues" evidence="14">
    <location>
        <begin position="60"/>
        <end position="70"/>
    </location>
</feature>
<accession>A0A668A1C3</accession>
<keyword evidence="8 15" id="KW-0472">Membrane</keyword>
<proteinExistence type="inferred from homology"/>
<dbReference type="Pfam" id="PF00892">
    <property type="entry name" value="EamA"/>
    <property type="match status" value="2"/>
</dbReference>
<comment type="similarity">
    <text evidence="10">Belongs to the TMEM20 family.</text>
</comment>
<evidence type="ECO:0000256" key="6">
    <source>
        <dbReference type="ARBA" id="ARBA00022824"/>
    </source>
</evidence>
<name>A0A668A1C3_9TELE</name>
<feature type="compositionally biased region" description="Acidic residues" evidence="14">
    <location>
        <begin position="32"/>
        <end position="49"/>
    </location>
</feature>
<keyword evidence="5" id="KW-0677">Repeat</keyword>
<evidence type="ECO:0000256" key="7">
    <source>
        <dbReference type="ARBA" id="ARBA00022989"/>
    </source>
</evidence>
<evidence type="ECO:0000256" key="2">
    <source>
        <dbReference type="ARBA" id="ARBA00004651"/>
    </source>
</evidence>
<dbReference type="GO" id="GO:0005886">
    <property type="term" value="C:plasma membrane"/>
    <property type="evidence" value="ECO:0007669"/>
    <property type="project" value="UniProtKB-SubCell"/>
</dbReference>
<keyword evidence="3" id="KW-1003">Cell membrane</keyword>
<dbReference type="GO" id="GO:0005789">
    <property type="term" value="C:endoplasmic reticulum membrane"/>
    <property type="evidence" value="ECO:0007669"/>
    <property type="project" value="UniProtKB-SubCell"/>
</dbReference>
<evidence type="ECO:0000256" key="13">
    <source>
        <dbReference type="ARBA" id="ARBA00082789"/>
    </source>
</evidence>
<dbReference type="FunFam" id="1.10.3730.20:FF:000026">
    <property type="entry name" value="Solute carrier family 35, member G1"/>
    <property type="match status" value="1"/>
</dbReference>
<organism evidence="17 18">
    <name type="scientific">Myripristis murdjan</name>
    <name type="common">pinecone soldierfish</name>
    <dbReference type="NCBI Taxonomy" id="586833"/>
    <lineage>
        <taxon>Eukaryota</taxon>
        <taxon>Metazoa</taxon>
        <taxon>Chordata</taxon>
        <taxon>Craniata</taxon>
        <taxon>Vertebrata</taxon>
        <taxon>Euteleostomi</taxon>
        <taxon>Actinopterygii</taxon>
        <taxon>Neopterygii</taxon>
        <taxon>Teleostei</taxon>
        <taxon>Neoteleostei</taxon>
        <taxon>Acanthomorphata</taxon>
        <taxon>Holocentriformes</taxon>
        <taxon>Holocentridae</taxon>
        <taxon>Myripristis</taxon>
    </lineage>
</organism>
<dbReference type="InterPro" id="IPR037185">
    <property type="entry name" value="EmrE-like"/>
</dbReference>
<evidence type="ECO:0000259" key="16">
    <source>
        <dbReference type="Pfam" id="PF00892"/>
    </source>
</evidence>
<evidence type="ECO:0000256" key="15">
    <source>
        <dbReference type="SAM" id="Phobius"/>
    </source>
</evidence>
<sequence length="422" mass="46654">MGDFTDCNHSTDDRAFSEDDITVVFHKVANHDDDDDDGDGGGGGDEECGGDERTAERIRLQSNSHVSFDNGNAEEDEETEGSANSAADNERKTLCPPAFCFQSKPTFQGGSALTAPEKQKRCPGLGLFYGLLSTIFFSIIALLVKTIQGVHAVEISAIRCFFQMLFVTPLLIYHKTGFLGPRDKRVYLVLRGFLGSNAMILLYYAVQQMPLADATVIMFSNPVFTSLLAWIFLKERCTIWDCVFTVFTLTGVILIARPRFLFGERLHGIEGNYTNHIKGTIAAFAGAIGAACTFVVLRKMGKSVHYYLSVWYYAVIGLIECVITLFILGEWTIPNCGRDRWILMLIAILGIAGQTFLTKALQIEKAGPVSLMRTVDVVLAFIFQFIFFNRAPTWWSLGGALCVVASTSGVALRKWYSSTHKS</sequence>
<dbReference type="GeneID" id="115378346"/>
<dbReference type="GO" id="GO:0051480">
    <property type="term" value="P:regulation of cytosolic calcium ion concentration"/>
    <property type="evidence" value="ECO:0007669"/>
    <property type="project" value="TreeGrafter"/>
</dbReference>
<evidence type="ECO:0000313" key="17">
    <source>
        <dbReference type="Ensembl" id="ENSMMDP00005047107.1"/>
    </source>
</evidence>
<reference evidence="17" key="3">
    <citation type="submission" date="2025-09" db="UniProtKB">
        <authorList>
            <consortium name="Ensembl"/>
        </authorList>
    </citation>
    <scope>IDENTIFICATION</scope>
</reference>
<comment type="subcellular location">
    <subcellularLocation>
        <location evidence="2">Cell membrane</location>
        <topology evidence="2">Multi-pass membrane protein</topology>
    </subcellularLocation>
    <subcellularLocation>
        <location evidence="1">Endoplasmic reticulum membrane</location>
        <topology evidence="1">Multi-pass membrane protein</topology>
    </subcellularLocation>
</comment>
<reference evidence="17" key="2">
    <citation type="submission" date="2025-08" db="UniProtKB">
        <authorList>
            <consortium name="Ensembl"/>
        </authorList>
    </citation>
    <scope>IDENTIFICATION</scope>
</reference>
<gene>
    <name evidence="17" type="primary">SLC35G1</name>
    <name evidence="17" type="synonym">slc35g1</name>
</gene>
<evidence type="ECO:0000313" key="18">
    <source>
        <dbReference type="Proteomes" id="UP000472263"/>
    </source>
</evidence>
<evidence type="ECO:0000256" key="14">
    <source>
        <dbReference type="SAM" id="MobiDB-lite"/>
    </source>
</evidence>
<feature type="transmembrane region" description="Helical" evidence="15">
    <location>
        <begin position="156"/>
        <end position="174"/>
    </location>
</feature>
<dbReference type="Ensembl" id="ENSMMDT00005048044.1">
    <property type="protein sequence ID" value="ENSMMDP00005047107.1"/>
    <property type="gene ID" value="ENSMMDG00005021503.1"/>
</dbReference>
<feature type="transmembrane region" description="Helical" evidence="15">
    <location>
        <begin position="341"/>
        <end position="358"/>
    </location>
</feature>
<feature type="transmembrane region" description="Helical" evidence="15">
    <location>
        <begin position="370"/>
        <end position="388"/>
    </location>
</feature>
<feature type="domain" description="EamA" evidence="16">
    <location>
        <begin position="125"/>
        <end position="256"/>
    </location>
</feature>
<feature type="transmembrane region" description="Helical" evidence="15">
    <location>
        <begin position="239"/>
        <end position="256"/>
    </location>
</feature>
<feature type="transmembrane region" description="Helical" evidence="15">
    <location>
        <begin position="186"/>
        <end position="205"/>
    </location>
</feature>
<dbReference type="OrthoDB" id="306876at2759"/>
<keyword evidence="6" id="KW-0256">Endoplasmic reticulum</keyword>
<feature type="transmembrane region" description="Helical" evidence="15">
    <location>
        <begin position="394"/>
        <end position="412"/>
    </location>
</feature>
<comment type="subunit">
    <text evidence="11">Interacts with STIM1; stimulated by depletion of intracellular calcium. Interacts with ORAI1. Interacts with the plasma membrane calcium-transporting ATPases ATP2B1 and ATP2B4. Interacts with ATP1A1, ATP2A2, KPNB1 and XPO1.</text>
</comment>
<dbReference type="SUPFAM" id="SSF103481">
    <property type="entry name" value="Multidrug resistance efflux transporter EmrE"/>
    <property type="match status" value="2"/>
</dbReference>
<dbReference type="InParanoid" id="A0A668A1C3"/>
<dbReference type="InterPro" id="IPR000620">
    <property type="entry name" value="EamA_dom"/>
</dbReference>
<evidence type="ECO:0000256" key="8">
    <source>
        <dbReference type="ARBA" id="ARBA00023136"/>
    </source>
</evidence>
<keyword evidence="7 15" id="KW-1133">Transmembrane helix</keyword>
<evidence type="ECO:0000256" key="5">
    <source>
        <dbReference type="ARBA" id="ARBA00022737"/>
    </source>
</evidence>
<dbReference type="RefSeq" id="XP_029934432.1">
    <property type="nucleotide sequence ID" value="XM_030078572.1"/>
</dbReference>
<evidence type="ECO:0000256" key="9">
    <source>
        <dbReference type="ARBA" id="ARBA00059734"/>
    </source>
</evidence>
<evidence type="ECO:0000256" key="3">
    <source>
        <dbReference type="ARBA" id="ARBA00022475"/>
    </source>
</evidence>
<dbReference type="PANTHER" id="PTHR22911:SF6">
    <property type="entry name" value="SOLUTE CARRIER FAMILY 35 MEMBER G1"/>
    <property type="match status" value="1"/>
</dbReference>
<evidence type="ECO:0000256" key="10">
    <source>
        <dbReference type="ARBA" id="ARBA00061618"/>
    </source>
</evidence>
<dbReference type="FunCoup" id="A0A668A1C3">
    <property type="interactions" value="111"/>
</dbReference>
<feature type="transmembrane region" description="Helical" evidence="15">
    <location>
        <begin position="276"/>
        <end position="297"/>
    </location>
</feature>
<dbReference type="GeneTree" id="ENSGT00940000153249"/>
<dbReference type="Proteomes" id="UP000472263">
    <property type="component" value="Chromosome 19"/>
</dbReference>
<dbReference type="CTD" id="159371"/>
<feature type="transmembrane region" description="Helical" evidence="15">
    <location>
        <begin position="126"/>
        <end position="144"/>
    </location>
</feature>
<evidence type="ECO:0000256" key="11">
    <source>
        <dbReference type="ARBA" id="ARBA00064541"/>
    </source>
</evidence>
<dbReference type="PANTHER" id="PTHR22911">
    <property type="entry name" value="ACYL-MALONYL CONDENSING ENZYME-RELATED"/>
    <property type="match status" value="1"/>
</dbReference>
<protein>
    <recommendedName>
        <fullName evidence="12">Solute carrier family 35 member G1</fullName>
    </recommendedName>
    <alternativeName>
        <fullName evidence="13">Transmembrane protein 20</fullName>
    </alternativeName>
</protein>
<feature type="region of interest" description="Disordered" evidence="14">
    <location>
        <begin position="27"/>
        <end position="89"/>
    </location>
</feature>
<feature type="compositionally biased region" description="Basic and acidic residues" evidence="14">
    <location>
        <begin position="50"/>
        <end position="59"/>
    </location>
</feature>
<feature type="domain" description="EamA" evidence="16">
    <location>
        <begin position="278"/>
        <end position="409"/>
    </location>
</feature>
<dbReference type="GO" id="GO:1990034">
    <property type="term" value="P:calcium ion export across plasma membrane"/>
    <property type="evidence" value="ECO:0007669"/>
    <property type="project" value="TreeGrafter"/>
</dbReference>
<evidence type="ECO:0000256" key="4">
    <source>
        <dbReference type="ARBA" id="ARBA00022692"/>
    </source>
</evidence>
<keyword evidence="4 15" id="KW-0812">Transmembrane</keyword>
<dbReference type="AlphaFoldDB" id="A0A668A1C3"/>